<protein>
    <submittedName>
        <fullName evidence="1">Uncharacterized protein</fullName>
    </submittedName>
</protein>
<reference evidence="1 2" key="1">
    <citation type="journal article" date="2024" name="Plant Biotechnol. J.">
        <title>Genome and CRISPR/Cas9 system of a widespread forest tree (Populus alba) in the world.</title>
        <authorList>
            <person name="Liu Y.J."/>
            <person name="Jiang P.F."/>
            <person name="Han X.M."/>
            <person name="Li X.Y."/>
            <person name="Wang H.M."/>
            <person name="Wang Y.J."/>
            <person name="Wang X.X."/>
            <person name="Zeng Q.Y."/>
        </authorList>
    </citation>
    <scope>NUCLEOTIDE SEQUENCE [LARGE SCALE GENOMIC DNA]</scope>
    <source>
        <strain evidence="2">cv. PAL-ZL1</strain>
    </source>
</reference>
<dbReference type="EMBL" id="RCHU02000006">
    <property type="protein sequence ID" value="KAL3586225.1"/>
    <property type="molecule type" value="Genomic_DNA"/>
</dbReference>
<dbReference type="Proteomes" id="UP000309997">
    <property type="component" value="Unassembled WGS sequence"/>
</dbReference>
<sequence>MGLASKERKEVVVIGTDDDEEDCCNQRDASVSGVGESGGLGSGPSPNHMRFKSRLGLRSLGARFRESTIRARTRIEVPEDRSRTWIATIFKPRRSLDHLRFKPKSGSSCLRVGPRSLEV</sequence>
<comment type="caution">
    <text evidence="1">The sequence shown here is derived from an EMBL/GenBank/DDBJ whole genome shotgun (WGS) entry which is preliminary data.</text>
</comment>
<organism evidence="1 2">
    <name type="scientific">Populus alba</name>
    <name type="common">White poplar</name>
    <dbReference type="NCBI Taxonomy" id="43335"/>
    <lineage>
        <taxon>Eukaryota</taxon>
        <taxon>Viridiplantae</taxon>
        <taxon>Streptophyta</taxon>
        <taxon>Embryophyta</taxon>
        <taxon>Tracheophyta</taxon>
        <taxon>Spermatophyta</taxon>
        <taxon>Magnoliopsida</taxon>
        <taxon>eudicotyledons</taxon>
        <taxon>Gunneridae</taxon>
        <taxon>Pentapetalae</taxon>
        <taxon>rosids</taxon>
        <taxon>fabids</taxon>
        <taxon>Malpighiales</taxon>
        <taxon>Salicaceae</taxon>
        <taxon>Saliceae</taxon>
        <taxon>Populus</taxon>
    </lineage>
</organism>
<gene>
    <name evidence="1" type="ORF">D5086_013092</name>
</gene>
<keyword evidence="2" id="KW-1185">Reference proteome</keyword>
<accession>A0ACC4C407</accession>
<evidence type="ECO:0000313" key="1">
    <source>
        <dbReference type="EMBL" id="KAL3586225.1"/>
    </source>
</evidence>
<proteinExistence type="predicted"/>
<evidence type="ECO:0000313" key="2">
    <source>
        <dbReference type="Proteomes" id="UP000309997"/>
    </source>
</evidence>
<name>A0ACC4C407_POPAL</name>